<feature type="non-terminal residue" evidence="1">
    <location>
        <position position="271"/>
    </location>
</feature>
<name>A0A3E2HBE3_SCYLI</name>
<dbReference type="EMBL" id="NCSJ02000099">
    <property type="protein sequence ID" value="RFU30462.1"/>
    <property type="molecule type" value="Genomic_DNA"/>
</dbReference>
<gene>
    <name evidence="1" type="ORF">B7463_g5854</name>
</gene>
<evidence type="ECO:0000313" key="2">
    <source>
        <dbReference type="Proteomes" id="UP000258309"/>
    </source>
</evidence>
<protein>
    <recommendedName>
        <fullName evidence="3">AB hydrolase-1 domain-containing protein</fullName>
    </recommendedName>
</protein>
<dbReference type="OMA" id="RGARICH"/>
<dbReference type="InterPro" id="IPR029058">
    <property type="entry name" value="AB_hydrolase_fold"/>
</dbReference>
<comment type="caution">
    <text evidence="1">The sequence shown here is derived from an EMBL/GenBank/DDBJ whole genome shotgun (WGS) entry which is preliminary data.</text>
</comment>
<dbReference type="OrthoDB" id="284184at2759"/>
<dbReference type="Proteomes" id="UP000258309">
    <property type="component" value="Unassembled WGS sequence"/>
</dbReference>
<sequence length="271" mass="30375">MKIRWRHVVELLPKDIPLFIPDIPGYGRSASLAGPHDKRSVGQAILQGLRSALQHDKQQSIVIAGHDRGARICHRIGVDKGYANMKVLGTIFLDIVPSLVQWQTFNNPAAVVGAFHWPFLANVSIATAVIKAQGGDKWVEICLTKWFGKNSVGLQKFHANNSMKVYMDSFKPESVIRASCDDYRAGAQEDIEEQRKDQEQGRKLDIDTLLIYSDDYIGKRYNFEKVWSEWMGSGKLNITPIGDGIGHFLAEEAPEKTTSTISLFYENVASR</sequence>
<dbReference type="GO" id="GO:0003824">
    <property type="term" value="F:catalytic activity"/>
    <property type="evidence" value="ECO:0007669"/>
    <property type="project" value="InterPro"/>
</dbReference>
<accession>A0A3E2HBE3</accession>
<evidence type="ECO:0008006" key="3">
    <source>
        <dbReference type="Google" id="ProtNLM"/>
    </source>
</evidence>
<dbReference type="AlphaFoldDB" id="A0A3E2HBE3"/>
<evidence type="ECO:0000313" key="1">
    <source>
        <dbReference type="EMBL" id="RFU30462.1"/>
    </source>
</evidence>
<dbReference type="InterPro" id="IPR000639">
    <property type="entry name" value="Epox_hydrolase-like"/>
</dbReference>
<proteinExistence type="predicted"/>
<dbReference type="Gene3D" id="3.40.50.1820">
    <property type="entry name" value="alpha/beta hydrolase"/>
    <property type="match status" value="1"/>
</dbReference>
<dbReference type="STRING" id="5539.A0A3E2HBE3"/>
<dbReference type="SUPFAM" id="SSF53474">
    <property type="entry name" value="alpha/beta-Hydrolases"/>
    <property type="match status" value="1"/>
</dbReference>
<dbReference type="PRINTS" id="PR00412">
    <property type="entry name" value="EPOXHYDRLASE"/>
</dbReference>
<reference evidence="1 2" key="1">
    <citation type="submission" date="2018-05" db="EMBL/GenBank/DDBJ databases">
        <title>Draft genome sequence of Scytalidium lignicola DSM 105466, a ubiquitous saprotrophic fungus.</title>
        <authorList>
            <person name="Buettner E."/>
            <person name="Gebauer A.M."/>
            <person name="Hofrichter M."/>
            <person name="Liers C."/>
            <person name="Kellner H."/>
        </authorList>
    </citation>
    <scope>NUCLEOTIDE SEQUENCE [LARGE SCALE GENOMIC DNA]</scope>
    <source>
        <strain evidence="1 2">DSM 105466</strain>
    </source>
</reference>
<organism evidence="1 2">
    <name type="scientific">Scytalidium lignicola</name>
    <name type="common">Hyphomycete</name>
    <dbReference type="NCBI Taxonomy" id="5539"/>
    <lineage>
        <taxon>Eukaryota</taxon>
        <taxon>Fungi</taxon>
        <taxon>Dikarya</taxon>
        <taxon>Ascomycota</taxon>
        <taxon>Pezizomycotina</taxon>
        <taxon>Leotiomycetes</taxon>
        <taxon>Leotiomycetes incertae sedis</taxon>
        <taxon>Scytalidium</taxon>
    </lineage>
</organism>
<feature type="non-terminal residue" evidence="1">
    <location>
        <position position="1"/>
    </location>
</feature>
<keyword evidence="2" id="KW-1185">Reference proteome</keyword>